<organism evidence="1">
    <name type="scientific">Arundo donax</name>
    <name type="common">Giant reed</name>
    <name type="synonym">Donax arundinaceus</name>
    <dbReference type="NCBI Taxonomy" id="35708"/>
    <lineage>
        <taxon>Eukaryota</taxon>
        <taxon>Viridiplantae</taxon>
        <taxon>Streptophyta</taxon>
        <taxon>Embryophyta</taxon>
        <taxon>Tracheophyta</taxon>
        <taxon>Spermatophyta</taxon>
        <taxon>Magnoliopsida</taxon>
        <taxon>Liliopsida</taxon>
        <taxon>Poales</taxon>
        <taxon>Poaceae</taxon>
        <taxon>PACMAD clade</taxon>
        <taxon>Arundinoideae</taxon>
        <taxon>Arundineae</taxon>
        <taxon>Arundo</taxon>
    </lineage>
</organism>
<dbReference type="EMBL" id="GBRH01257446">
    <property type="protein sequence ID" value="JAD40449.1"/>
    <property type="molecule type" value="Transcribed_RNA"/>
</dbReference>
<sequence length="54" mass="6341">MLKSRIYKIGPSEPRWVSGSGQSNQWARRSNSVMQQLLRRTCGCTITCRRDERR</sequence>
<evidence type="ECO:0000313" key="1">
    <source>
        <dbReference type="EMBL" id="JAD40449.1"/>
    </source>
</evidence>
<protein>
    <submittedName>
        <fullName evidence="1">Uncharacterized protein</fullName>
    </submittedName>
</protein>
<name>A0A0A8ZM17_ARUDO</name>
<reference evidence="1" key="1">
    <citation type="submission" date="2014-09" db="EMBL/GenBank/DDBJ databases">
        <authorList>
            <person name="Magalhaes I.L.F."/>
            <person name="Oliveira U."/>
            <person name="Santos F.R."/>
            <person name="Vidigal T.H.D.A."/>
            <person name="Brescovit A.D."/>
            <person name="Santos A.J."/>
        </authorList>
    </citation>
    <scope>NUCLEOTIDE SEQUENCE</scope>
    <source>
        <tissue evidence="1">Shoot tissue taken approximately 20 cm above the soil surface</tissue>
    </source>
</reference>
<reference evidence="1" key="2">
    <citation type="journal article" date="2015" name="Data Brief">
        <title>Shoot transcriptome of the giant reed, Arundo donax.</title>
        <authorList>
            <person name="Barrero R.A."/>
            <person name="Guerrero F.D."/>
            <person name="Moolhuijzen P."/>
            <person name="Goolsby J.A."/>
            <person name="Tidwell J."/>
            <person name="Bellgard S.E."/>
            <person name="Bellgard M.I."/>
        </authorList>
    </citation>
    <scope>NUCLEOTIDE SEQUENCE</scope>
    <source>
        <tissue evidence="1">Shoot tissue taken approximately 20 cm above the soil surface</tissue>
    </source>
</reference>
<proteinExistence type="predicted"/>
<dbReference type="AlphaFoldDB" id="A0A0A8ZM17"/>
<accession>A0A0A8ZM17</accession>